<keyword evidence="2" id="KW-1185">Reference proteome</keyword>
<dbReference type="Proteomes" id="UP000807342">
    <property type="component" value="Unassembled WGS sequence"/>
</dbReference>
<dbReference type="InterPro" id="IPR009057">
    <property type="entry name" value="Homeodomain-like_sf"/>
</dbReference>
<dbReference type="Pfam" id="PF13384">
    <property type="entry name" value="HTH_23"/>
    <property type="match status" value="1"/>
</dbReference>
<organism evidence="1 2">
    <name type="scientific">Macrolepiota fuliginosa MF-IS2</name>
    <dbReference type="NCBI Taxonomy" id="1400762"/>
    <lineage>
        <taxon>Eukaryota</taxon>
        <taxon>Fungi</taxon>
        <taxon>Dikarya</taxon>
        <taxon>Basidiomycota</taxon>
        <taxon>Agaricomycotina</taxon>
        <taxon>Agaricomycetes</taxon>
        <taxon>Agaricomycetidae</taxon>
        <taxon>Agaricales</taxon>
        <taxon>Agaricineae</taxon>
        <taxon>Agaricaceae</taxon>
        <taxon>Macrolepiota</taxon>
    </lineage>
</organism>
<reference evidence="1" key="1">
    <citation type="submission" date="2020-11" db="EMBL/GenBank/DDBJ databases">
        <authorList>
            <consortium name="DOE Joint Genome Institute"/>
            <person name="Ahrendt S."/>
            <person name="Riley R."/>
            <person name="Andreopoulos W."/>
            <person name="Labutti K."/>
            <person name="Pangilinan J."/>
            <person name="Ruiz-Duenas F.J."/>
            <person name="Barrasa J.M."/>
            <person name="Sanchez-Garcia M."/>
            <person name="Camarero S."/>
            <person name="Miyauchi S."/>
            <person name="Serrano A."/>
            <person name="Linde D."/>
            <person name="Babiker R."/>
            <person name="Drula E."/>
            <person name="Ayuso-Fernandez I."/>
            <person name="Pacheco R."/>
            <person name="Padilla G."/>
            <person name="Ferreira P."/>
            <person name="Barriuso J."/>
            <person name="Kellner H."/>
            <person name="Castanera R."/>
            <person name="Alfaro M."/>
            <person name="Ramirez L."/>
            <person name="Pisabarro A.G."/>
            <person name="Kuo A."/>
            <person name="Tritt A."/>
            <person name="Lipzen A."/>
            <person name="He G."/>
            <person name="Yan M."/>
            <person name="Ng V."/>
            <person name="Cullen D."/>
            <person name="Martin F."/>
            <person name="Rosso M.-N."/>
            <person name="Henrissat B."/>
            <person name="Hibbett D."/>
            <person name="Martinez A.T."/>
            <person name="Grigoriev I.V."/>
        </authorList>
    </citation>
    <scope>NUCLEOTIDE SEQUENCE</scope>
    <source>
        <strain evidence="1">MF-IS2</strain>
    </source>
</reference>
<name>A0A9P5WYP4_9AGAR</name>
<dbReference type="EMBL" id="MU152170">
    <property type="protein sequence ID" value="KAF9440927.1"/>
    <property type="molecule type" value="Genomic_DNA"/>
</dbReference>
<feature type="non-terminal residue" evidence="1">
    <location>
        <position position="51"/>
    </location>
</feature>
<protein>
    <submittedName>
        <fullName evidence="1">Uncharacterized protein</fullName>
    </submittedName>
</protein>
<dbReference type="OrthoDB" id="2266637at2759"/>
<proteinExistence type="predicted"/>
<dbReference type="SUPFAM" id="SSF46689">
    <property type="entry name" value="Homeodomain-like"/>
    <property type="match status" value="1"/>
</dbReference>
<sequence>MVHRRISPDLKQRALQLLDQEISPKAIAEVLGVSTKSIERWRVNYERLGCI</sequence>
<evidence type="ECO:0000313" key="2">
    <source>
        <dbReference type="Proteomes" id="UP000807342"/>
    </source>
</evidence>
<accession>A0A9P5WYP4</accession>
<evidence type="ECO:0000313" key="1">
    <source>
        <dbReference type="EMBL" id="KAF9440927.1"/>
    </source>
</evidence>
<gene>
    <name evidence="1" type="ORF">P691DRAFT_632550</name>
</gene>
<comment type="caution">
    <text evidence="1">The sequence shown here is derived from an EMBL/GenBank/DDBJ whole genome shotgun (WGS) entry which is preliminary data.</text>
</comment>
<dbReference type="AlphaFoldDB" id="A0A9P5WYP4"/>